<dbReference type="GO" id="GO:0005829">
    <property type="term" value="C:cytosol"/>
    <property type="evidence" value="ECO:0007669"/>
    <property type="project" value="GOC"/>
</dbReference>
<proteinExistence type="predicted"/>
<evidence type="ECO:0000259" key="2">
    <source>
        <dbReference type="PROSITE" id="PS50003"/>
    </source>
</evidence>
<dbReference type="PANTHER" id="PTHR22902:SF9">
    <property type="entry name" value="PLECKSTRIN HOMOLOGY DOMAIN-CONTAINING FAMILY J MEMBER 1"/>
    <property type="match status" value="1"/>
</dbReference>
<dbReference type="Proteomes" id="UP000291343">
    <property type="component" value="Unassembled WGS sequence"/>
</dbReference>
<feature type="domain" description="PH" evidence="2">
    <location>
        <begin position="15"/>
        <end position="125"/>
    </location>
</feature>
<dbReference type="GO" id="GO:0055037">
    <property type="term" value="C:recycling endosome"/>
    <property type="evidence" value="ECO:0007669"/>
    <property type="project" value="TreeGrafter"/>
</dbReference>
<dbReference type="SUPFAM" id="SSF50729">
    <property type="entry name" value="PH domain-like"/>
    <property type="match status" value="1"/>
</dbReference>
<dbReference type="GO" id="GO:0042147">
    <property type="term" value="P:retrograde transport, endosome to Golgi"/>
    <property type="evidence" value="ECO:0007669"/>
    <property type="project" value="TreeGrafter"/>
</dbReference>
<comment type="caution">
    <text evidence="3">The sequence shown here is derived from an EMBL/GenBank/DDBJ whole genome shotgun (WGS) entry which is preliminary data.</text>
</comment>
<dbReference type="SMR" id="A0A482XHE1"/>
<dbReference type="Gene3D" id="2.30.29.30">
    <property type="entry name" value="Pleckstrin-homology domain (PH domain)/Phosphotyrosine-binding domain (PTB)"/>
    <property type="match status" value="1"/>
</dbReference>
<dbReference type="AlphaFoldDB" id="A0A482XHE1"/>
<evidence type="ECO:0000313" key="3">
    <source>
        <dbReference type="EMBL" id="RZF44748.1"/>
    </source>
</evidence>
<dbReference type="Pfam" id="PF00169">
    <property type="entry name" value="PH"/>
    <property type="match status" value="1"/>
</dbReference>
<dbReference type="InParanoid" id="A0A482XHE1"/>
<dbReference type="CDD" id="cd13258">
    <property type="entry name" value="PH_PLEKHJ1"/>
    <property type="match status" value="1"/>
</dbReference>
<dbReference type="SMART" id="SM00233">
    <property type="entry name" value="PH"/>
    <property type="match status" value="1"/>
</dbReference>
<dbReference type="GO" id="GO:0007032">
    <property type="term" value="P:endosome organization"/>
    <property type="evidence" value="ECO:0007669"/>
    <property type="project" value="TreeGrafter"/>
</dbReference>
<sequence length="198" mass="22642">MKFNDKEIARLSLGDADFEGRMNYLKTSSTNFSSSSGNFKERWFKLKCNLLFYFKLNDLGQIDVKQPAAGVFVLENCRVQSELRSGIQFAFSMTFNDDPDRKHLFTARTEDTVHQWVSAIKNATYEHLRSRSILLQEKINHLTGKDPLLMYPRNHGTIRNFKEDKEEISLPKAVISSFQSHVSLAASSVVTEGNLIDL</sequence>
<name>A0A482XHE1_LAOST</name>
<dbReference type="InterPro" id="IPR045188">
    <property type="entry name" value="Boi1/Boi2-like"/>
</dbReference>
<dbReference type="InterPro" id="IPR001849">
    <property type="entry name" value="PH_domain"/>
</dbReference>
<dbReference type="PROSITE" id="PS50003">
    <property type="entry name" value="PH_DOMAIN"/>
    <property type="match status" value="1"/>
</dbReference>
<evidence type="ECO:0000256" key="1">
    <source>
        <dbReference type="ARBA" id="ARBA00041004"/>
    </source>
</evidence>
<accession>A0A482XHE1</accession>
<dbReference type="GO" id="GO:0005769">
    <property type="term" value="C:early endosome"/>
    <property type="evidence" value="ECO:0007669"/>
    <property type="project" value="TreeGrafter"/>
</dbReference>
<dbReference type="STRING" id="195883.A0A482XHE1"/>
<organism evidence="3 4">
    <name type="scientific">Laodelphax striatellus</name>
    <name type="common">Small brown planthopper</name>
    <name type="synonym">Delphax striatella</name>
    <dbReference type="NCBI Taxonomy" id="195883"/>
    <lineage>
        <taxon>Eukaryota</taxon>
        <taxon>Metazoa</taxon>
        <taxon>Ecdysozoa</taxon>
        <taxon>Arthropoda</taxon>
        <taxon>Hexapoda</taxon>
        <taxon>Insecta</taxon>
        <taxon>Pterygota</taxon>
        <taxon>Neoptera</taxon>
        <taxon>Paraneoptera</taxon>
        <taxon>Hemiptera</taxon>
        <taxon>Auchenorrhyncha</taxon>
        <taxon>Fulgoroidea</taxon>
        <taxon>Delphacidae</taxon>
        <taxon>Criomorphinae</taxon>
        <taxon>Laodelphax</taxon>
    </lineage>
</organism>
<dbReference type="PANTHER" id="PTHR22902">
    <property type="entry name" value="SESQUIPEDALIAN"/>
    <property type="match status" value="1"/>
</dbReference>
<protein>
    <recommendedName>
        <fullName evidence="1">Pleckstrin homology domain-containing family J member 1</fullName>
    </recommendedName>
</protein>
<dbReference type="InterPro" id="IPR011993">
    <property type="entry name" value="PH-like_dom_sf"/>
</dbReference>
<dbReference type="OrthoDB" id="10055808at2759"/>
<evidence type="ECO:0000313" key="4">
    <source>
        <dbReference type="Proteomes" id="UP000291343"/>
    </source>
</evidence>
<dbReference type="EMBL" id="QKKF02010319">
    <property type="protein sequence ID" value="RZF44748.1"/>
    <property type="molecule type" value="Genomic_DNA"/>
</dbReference>
<dbReference type="GO" id="GO:0005802">
    <property type="term" value="C:trans-Golgi network"/>
    <property type="evidence" value="ECO:0007669"/>
    <property type="project" value="TreeGrafter"/>
</dbReference>
<reference evidence="3 4" key="1">
    <citation type="journal article" date="2017" name="Gigascience">
        <title>Genome sequence of the small brown planthopper, Laodelphax striatellus.</title>
        <authorList>
            <person name="Zhu J."/>
            <person name="Jiang F."/>
            <person name="Wang X."/>
            <person name="Yang P."/>
            <person name="Bao Y."/>
            <person name="Zhao W."/>
            <person name="Wang W."/>
            <person name="Lu H."/>
            <person name="Wang Q."/>
            <person name="Cui N."/>
            <person name="Li J."/>
            <person name="Chen X."/>
            <person name="Luo L."/>
            <person name="Yu J."/>
            <person name="Kang L."/>
            <person name="Cui F."/>
        </authorList>
    </citation>
    <scope>NUCLEOTIDE SEQUENCE [LARGE SCALE GENOMIC DNA]</scope>
    <source>
        <strain evidence="3">Lst14</strain>
    </source>
</reference>
<keyword evidence="4" id="KW-1185">Reference proteome</keyword>
<dbReference type="GO" id="GO:0001881">
    <property type="term" value="P:receptor recycling"/>
    <property type="evidence" value="ECO:0007669"/>
    <property type="project" value="TreeGrafter"/>
</dbReference>
<gene>
    <name evidence="3" type="ORF">LSTR_LSTR000700</name>
</gene>